<dbReference type="InterPro" id="IPR027417">
    <property type="entry name" value="P-loop_NTPase"/>
</dbReference>
<keyword evidence="4 7" id="KW-0067">ATP-binding</keyword>
<dbReference type="GO" id="GO:0016887">
    <property type="term" value="F:ATP hydrolysis activity"/>
    <property type="evidence" value="ECO:0007669"/>
    <property type="project" value="InterPro"/>
</dbReference>
<sequence>MSDDKTVSTPDTSAGTLTKGTTADGEVLLKVTGLQKHFPIRKGLLQRQTGAVRAVDGIDFEVRQGETLGVVGESGCGKSTMGRLITRLLEPTGGSVEFQGKDITHLKTGELRPMRRDVQMIFQDPYSSLNPRHTIGTIVGAPFRLQGVDPEGGVKKEVQRLLSVVGLNPEHYNRYPHEFSGGQRQRIGIARALALNPKLVVADEPVSALDVSIQAQVVNLLDDLQEELGLTYVIIAHDLSVVRHVSDRIAVMYLGKIVELADRDKLYKSPMHPYSKALLSAVPIPDPKRRGVKSERILLKGDVPSPIAPPSGCRFHTRCWKATQICKTTEPPLKELRVGQQVACHHPENFEDQQPQDTKLLSSAKEVAAENGGATPVEK</sequence>
<feature type="region of interest" description="Disordered" evidence="5">
    <location>
        <begin position="347"/>
        <end position="379"/>
    </location>
</feature>
<dbReference type="FunFam" id="3.40.50.300:FF:000016">
    <property type="entry name" value="Oligopeptide ABC transporter ATP-binding component"/>
    <property type="match status" value="1"/>
</dbReference>
<dbReference type="CDD" id="cd03257">
    <property type="entry name" value="ABC_NikE_OppD_transporters"/>
    <property type="match status" value="1"/>
</dbReference>
<evidence type="ECO:0000256" key="4">
    <source>
        <dbReference type="ARBA" id="ARBA00022840"/>
    </source>
</evidence>
<dbReference type="SMART" id="SM00382">
    <property type="entry name" value="AAA"/>
    <property type="match status" value="1"/>
</dbReference>
<dbReference type="Pfam" id="PF00005">
    <property type="entry name" value="ABC_tran"/>
    <property type="match status" value="1"/>
</dbReference>
<reference evidence="7 8" key="1">
    <citation type="submission" date="2017-06" db="EMBL/GenBank/DDBJ databases">
        <title>Complete Genome Sequence of Streptomyces hawaiiensis NRRL 15010 and insights into acyldepsipeptides biosynthesis.</title>
        <authorList>
            <person name="Mariita R.M."/>
            <person name="Sello J.K."/>
        </authorList>
    </citation>
    <scope>NUCLEOTIDE SEQUENCE [LARGE SCALE GENOMIC DNA]</scope>
    <source>
        <strain evidence="7 8">ATCC 12236</strain>
    </source>
</reference>
<dbReference type="PROSITE" id="PS50893">
    <property type="entry name" value="ABC_TRANSPORTER_2"/>
    <property type="match status" value="1"/>
</dbReference>
<organism evidence="7 8">
    <name type="scientific">Streptomyces hawaiiensis</name>
    <dbReference type="NCBI Taxonomy" id="67305"/>
    <lineage>
        <taxon>Bacteria</taxon>
        <taxon>Bacillati</taxon>
        <taxon>Actinomycetota</taxon>
        <taxon>Actinomycetes</taxon>
        <taxon>Kitasatosporales</taxon>
        <taxon>Streptomycetaceae</taxon>
        <taxon>Streptomyces</taxon>
    </lineage>
</organism>
<evidence type="ECO:0000256" key="1">
    <source>
        <dbReference type="ARBA" id="ARBA00005417"/>
    </source>
</evidence>
<keyword evidence="8" id="KW-1185">Reference proteome</keyword>
<dbReference type="Proteomes" id="UP000495940">
    <property type="component" value="Chromosome"/>
</dbReference>
<dbReference type="GO" id="GO:0055085">
    <property type="term" value="P:transmembrane transport"/>
    <property type="evidence" value="ECO:0007669"/>
    <property type="project" value="UniProtKB-ARBA"/>
</dbReference>
<dbReference type="PANTHER" id="PTHR43776:SF7">
    <property type="entry name" value="D,D-DIPEPTIDE TRANSPORT ATP-BINDING PROTEIN DDPF-RELATED"/>
    <property type="match status" value="1"/>
</dbReference>
<dbReference type="InterPro" id="IPR003593">
    <property type="entry name" value="AAA+_ATPase"/>
</dbReference>
<dbReference type="InterPro" id="IPR003439">
    <property type="entry name" value="ABC_transporter-like_ATP-bd"/>
</dbReference>
<keyword evidence="3" id="KW-0547">Nucleotide-binding</keyword>
<comment type="similarity">
    <text evidence="1">Belongs to the ABC transporter superfamily.</text>
</comment>
<dbReference type="Pfam" id="PF08352">
    <property type="entry name" value="oligo_HPY"/>
    <property type="match status" value="1"/>
</dbReference>
<dbReference type="AlphaFoldDB" id="A0A6G5RJN8"/>
<name>A0A6G5RJN8_9ACTN</name>
<accession>A0A6G5RJN8</accession>
<evidence type="ECO:0000259" key="6">
    <source>
        <dbReference type="PROSITE" id="PS50893"/>
    </source>
</evidence>
<evidence type="ECO:0000256" key="2">
    <source>
        <dbReference type="ARBA" id="ARBA00022448"/>
    </source>
</evidence>
<dbReference type="GO" id="GO:0015833">
    <property type="term" value="P:peptide transport"/>
    <property type="evidence" value="ECO:0007669"/>
    <property type="project" value="InterPro"/>
</dbReference>
<dbReference type="Gene3D" id="3.40.50.300">
    <property type="entry name" value="P-loop containing nucleotide triphosphate hydrolases"/>
    <property type="match status" value="1"/>
</dbReference>
<dbReference type="GO" id="GO:0005524">
    <property type="term" value="F:ATP binding"/>
    <property type="evidence" value="ECO:0007669"/>
    <property type="project" value="UniProtKB-KW"/>
</dbReference>
<dbReference type="SUPFAM" id="SSF52540">
    <property type="entry name" value="P-loop containing nucleoside triphosphate hydrolases"/>
    <property type="match status" value="1"/>
</dbReference>
<keyword evidence="2" id="KW-0813">Transport</keyword>
<evidence type="ECO:0000256" key="3">
    <source>
        <dbReference type="ARBA" id="ARBA00022741"/>
    </source>
</evidence>
<dbReference type="InterPro" id="IPR050319">
    <property type="entry name" value="ABC_transp_ATP-bind"/>
</dbReference>
<dbReference type="NCBIfam" id="TIGR01727">
    <property type="entry name" value="oligo_HPY"/>
    <property type="match status" value="1"/>
</dbReference>
<evidence type="ECO:0000256" key="5">
    <source>
        <dbReference type="SAM" id="MobiDB-lite"/>
    </source>
</evidence>
<dbReference type="EMBL" id="CP021978">
    <property type="protein sequence ID" value="QCD58368.1"/>
    <property type="molecule type" value="Genomic_DNA"/>
</dbReference>
<evidence type="ECO:0000313" key="8">
    <source>
        <dbReference type="Proteomes" id="UP000495940"/>
    </source>
</evidence>
<feature type="compositionally biased region" description="Polar residues" evidence="5">
    <location>
        <begin position="352"/>
        <end position="361"/>
    </location>
</feature>
<proteinExistence type="inferred from homology"/>
<dbReference type="InterPro" id="IPR017871">
    <property type="entry name" value="ABC_transporter-like_CS"/>
</dbReference>
<protein>
    <submittedName>
        <fullName evidence="7">Dipeptide/oligopeptide/nickel ABC transporter ATP-binding protein</fullName>
    </submittedName>
</protein>
<dbReference type="PANTHER" id="PTHR43776">
    <property type="entry name" value="TRANSPORT ATP-BINDING PROTEIN"/>
    <property type="match status" value="1"/>
</dbReference>
<dbReference type="InterPro" id="IPR013563">
    <property type="entry name" value="Oligopep_ABC_C"/>
</dbReference>
<dbReference type="NCBIfam" id="NF008453">
    <property type="entry name" value="PRK11308.1"/>
    <property type="match status" value="1"/>
</dbReference>
<feature type="domain" description="ABC transporter" evidence="6">
    <location>
        <begin position="29"/>
        <end position="279"/>
    </location>
</feature>
<gene>
    <name evidence="7" type="ORF">CEB94_28620</name>
</gene>
<dbReference type="KEGG" id="shaw:CEB94_28620"/>
<evidence type="ECO:0000313" key="7">
    <source>
        <dbReference type="EMBL" id="QCD58368.1"/>
    </source>
</evidence>
<dbReference type="PROSITE" id="PS00211">
    <property type="entry name" value="ABC_TRANSPORTER_1"/>
    <property type="match status" value="1"/>
</dbReference>